<evidence type="ECO:0000313" key="8">
    <source>
        <dbReference type="Proteomes" id="UP000250003"/>
    </source>
</evidence>
<keyword evidence="4" id="KW-0566">Pantothenate biosynthesis</keyword>
<evidence type="ECO:0000259" key="5">
    <source>
        <dbReference type="Pfam" id="PF02558"/>
    </source>
</evidence>
<dbReference type="PANTHER" id="PTHR21708">
    <property type="entry name" value="PROBABLE 2-DEHYDROPANTOATE 2-REDUCTASE"/>
    <property type="match status" value="1"/>
</dbReference>
<gene>
    <name evidence="7" type="ORF">DQQ01_09175</name>
</gene>
<dbReference type="PANTHER" id="PTHR21708:SF26">
    <property type="entry name" value="2-DEHYDROPANTOATE 2-REDUCTASE"/>
    <property type="match status" value="1"/>
</dbReference>
<name>A0A2Z4UBB5_9FIRM</name>
<dbReference type="Pfam" id="PF08546">
    <property type="entry name" value="ApbA_C"/>
    <property type="match status" value="1"/>
</dbReference>
<dbReference type="InterPro" id="IPR051402">
    <property type="entry name" value="KPR-Related"/>
</dbReference>
<dbReference type="Gene3D" id="3.40.50.720">
    <property type="entry name" value="NAD(P)-binding Rossmann-like Domain"/>
    <property type="match status" value="1"/>
</dbReference>
<dbReference type="OrthoDB" id="9772736at2"/>
<dbReference type="InterPro" id="IPR008927">
    <property type="entry name" value="6-PGluconate_DH-like_C_sf"/>
</dbReference>
<dbReference type="EC" id="1.1.1.169" evidence="4"/>
<keyword evidence="3 4" id="KW-0560">Oxidoreductase</keyword>
<evidence type="ECO:0000256" key="1">
    <source>
        <dbReference type="ARBA" id="ARBA00007870"/>
    </source>
</evidence>
<evidence type="ECO:0000313" key="7">
    <source>
        <dbReference type="EMBL" id="AWY98288.1"/>
    </source>
</evidence>
<comment type="pathway">
    <text evidence="4">Cofactor biosynthesis; (R)-pantothenate biosynthesis; (R)-pantoate from 3-methyl-2-oxobutanoate: step 2/2.</text>
</comment>
<evidence type="ECO:0000256" key="4">
    <source>
        <dbReference type="RuleBase" id="RU362068"/>
    </source>
</evidence>
<dbReference type="SUPFAM" id="SSF51735">
    <property type="entry name" value="NAD(P)-binding Rossmann-fold domains"/>
    <property type="match status" value="1"/>
</dbReference>
<comment type="similarity">
    <text evidence="1 4">Belongs to the ketopantoate reductase family.</text>
</comment>
<dbReference type="GO" id="GO:0015940">
    <property type="term" value="P:pantothenate biosynthetic process"/>
    <property type="evidence" value="ECO:0007669"/>
    <property type="project" value="UniProtKB-UniPathway"/>
</dbReference>
<reference evidence="8" key="1">
    <citation type="submission" date="2018-06" db="EMBL/GenBank/DDBJ databases">
        <title>Description of Blautia argi sp. nov., a new anaerobic isolated from dog feces.</title>
        <authorList>
            <person name="Chang Y.-H."/>
            <person name="Paek J."/>
            <person name="Shin Y."/>
        </authorList>
    </citation>
    <scope>NUCLEOTIDE SEQUENCE [LARGE SCALE GENOMIC DNA]</scope>
    <source>
        <strain evidence="8">KCTC 15426</strain>
    </source>
</reference>
<feature type="domain" description="Ketopantoate reductase C-terminal" evidence="6">
    <location>
        <begin position="188"/>
        <end position="308"/>
    </location>
</feature>
<dbReference type="UniPathway" id="UPA00028">
    <property type="reaction ID" value="UER00004"/>
</dbReference>
<dbReference type="InterPro" id="IPR003710">
    <property type="entry name" value="ApbA"/>
</dbReference>
<dbReference type="Pfam" id="PF02558">
    <property type="entry name" value="ApbA"/>
    <property type="match status" value="1"/>
</dbReference>
<evidence type="ECO:0000259" key="6">
    <source>
        <dbReference type="Pfam" id="PF08546"/>
    </source>
</evidence>
<dbReference type="InterPro" id="IPR013332">
    <property type="entry name" value="KPR_N"/>
</dbReference>
<accession>A0A2Z4UBB5</accession>
<comment type="function">
    <text evidence="4">Catalyzes the NADPH-dependent reduction of ketopantoate into pantoic acid.</text>
</comment>
<organism evidence="7 8">
    <name type="scientific">Blautia argi</name>
    <dbReference type="NCBI Taxonomy" id="1912897"/>
    <lineage>
        <taxon>Bacteria</taxon>
        <taxon>Bacillati</taxon>
        <taxon>Bacillota</taxon>
        <taxon>Clostridia</taxon>
        <taxon>Lachnospirales</taxon>
        <taxon>Lachnospiraceae</taxon>
        <taxon>Blautia</taxon>
    </lineage>
</organism>
<protein>
    <recommendedName>
        <fullName evidence="4">2-dehydropantoate 2-reductase</fullName>
        <ecNumber evidence="4">1.1.1.169</ecNumber>
    </recommendedName>
    <alternativeName>
        <fullName evidence="4">Ketopantoate reductase</fullName>
    </alternativeName>
</protein>
<sequence>MEKNVKITVVGIGGVGGYISGMLAKTYENVTLVARGARKKSLEKEGICLHSQYNGEITAKAKRVVESGREIEEIQDFIFLCVKNYSLEEVCRDLQNCIDSHTVILPIMNGADTAERTKNFLKNGIVGESVIYITAFFNEDYSITQIGNYAKILVGKTQADAEETEGIRQVCRCLLEAGMDCRYVVDSQAAVWEKYIFNCAYNVLTAYYMEMTDSLHTSEKKCREFMELLKEAYAVAMAKGISIREGYTESEYGRFMKLDKGSTSSLKRDMEAGRKSELETFSGYLMKEAERLQVPVPLSEKMYKKLKAEYVTSES</sequence>
<dbReference type="KEGG" id="blau:DQQ01_09175"/>
<dbReference type="NCBIfam" id="TIGR00745">
    <property type="entry name" value="apbA_panE"/>
    <property type="match status" value="1"/>
</dbReference>
<dbReference type="Proteomes" id="UP000250003">
    <property type="component" value="Chromosome"/>
</dbReference>
<dbReference type="InterPro" id="IPR013752">
    <property type="entry name" value="KPA_reductase"/>
</dbReference>
<dbReference type="RefSeq" id="WP_111919777.1">
    <property type="nucleotide sequence ID" value="NZ_CAUWHR010000007.1"/>
</dbReference>
<evidence type="ECO:0000256" key="3">
    <source>
        <dbReference type="ARBA" id="ARBA00023002"/>
    </source>
</evidence>
<keyword evidence="8" id="KW-1185">Reference proteome</keyword>
<feature type="domain" description="Ketopantoate reductase N-terminal" evidence="5">
    <location>
        <begin position="7"/>
        <end position="156"/>
    </location>
</feature>
<dbReference type="AlphaFoldDB" id="A0A2Z4UBB5"/>
<dbReference type="GO" id="GO:0008677">
    <property type="term" value="F:2-dehydropantoate 2-reductase activity"/>
    <property type="evidence" value="ECO:0007669"/>
    <property type="project" value="UniProtKB-EC"/>
</dbReference>
<evidence type="ECO:0000256" key="2">
    <source>
        <dbReference type="ARBA" id="ARBA00022857"/>
    </source>
</evidence>
<dbReference type="SUPFAM" id="SSF48179">
    <property type="entry name" value="6-phosphogluconate dehydrogenase C-terminal domain-like"/>
    <property type="match status" value="1"/>
</dbReference>
<dbReference type="EMBL" id="CP030280">
    <property type="protein sequence ID" value="AWY98288.1"/>
    <property type="molecule type" value="Genomic_DNA"/>
</dbReference>
<dbReference type="GO" id="GO:0005737">
    <property type="term" value="C:cytoplasm"/>
    <property type="evidence" value="ECO:0007669"/>
    <property type="project" value="TreeGrafter"/>
</dbReference>
<dbReference type="InterPro" id="IPR013328">
    <property type="entry name" value="6PGD_dom2"/>
</dbReference>
<keyword evidence="2 4" id="KW-0521">NADP</keyword>
<dbReference type="Gene3D" id="1.10.1040.10">
    <property type="entry name" value="N-(1-d-carboxylethyl)-l-norvaline Dehydrogenase, domain 2"/>
    <property type="match status" value="1"/>
</dbReference>
<comment type="catalytic activity">
    <reaction evidence="4">
        <text>(R)-pantoate + NADP(+) = 2-dehydropantoate + NADPH + H(+)</text>
        <dbReference type="Rhea" id="RHEA:16233"/>
        <dbReference type="ChEBI" id="CHEBI:11561"/>
        <dbReference type="ChEBI" id="CHEBI:15378"/>
        <dbReference type="ChEBI" id="CHEBI:15980"/>
        <dbReference type="ChEBI" id="CHEBI:57783"/>
        <dbReference type="ChEBI" id="CHEBI:58349"/>
        <dbReference type="EC" id="1.1.1.169"/>
    </reaction>
</comment>
<dbReference type="InterPro" id="IPR036291">
    <property type="entry name" value="NAD(P)-bd_dom_sf"/>
</dbReference>
<proteinExistence type="inferred from homology"/>